<feature type="domain" description="Protein-glutamine gamma-glutamyltransferase-like C-terminal" evidence="1">
    <location>
        <begin position="58"/>
        <end position="123"/>
    </location>
</feature>
<organism evidence="2 3">
    <name type="scientific">Deinococcus radiophilus</name>
    <dbReference type="NCBI Taxonomy" id="32062"/>
    <lineage>
        <taxon>Bacteria</taxon>
        <taxon>Thermotogati</taxon>
        <taxon>Deinococcota</taxon>
        <taxon>Deinococci</taxon>
        <taxon>Deinococcales</taxon>
        <taxon>Deinococcaceae</taxon>
        <taxon>Deinococcus</taxon>
    </lineage>
</organism>
<gene>
    <name evidence="2" type="ORF">EJ104_01540</name>
</gene>
<dbReference type="Proteomes" id="UP000277766">
    <property type="component" value="Unassembled WGS sequence"/>
</dbReference>
<name>A0A3S0ID36_9DEIO</name>
<keyword evidence="3" id="KW-1185">Reference proteome</keyword>
<comment type="caution">
    <text evidence="2">The sequence shown here is derived from an EMBL/GenBank/DDBJ whole genome shotgun (WGS) entry which is preliminary data.</text>
</comment>
<evidence type="ECO:0000313" key="2">
    <source>
        <dbReference type="EMBL" id="RTR30954.1"/>
    </source>
</evidence>
<dbReference type="OrthoDB" id="59693at2"/>
<dbReference type="Pfam" id="PF13559">
    <property type="entry name" value="DUF4129"/>
    <property type="match status" value="1"/>
</dbReference>
<dbReference type="AlphaFoldDB" id="A0A3S0ID36"/>
<accession>A0A3S0ID36</accession>
<dbReference type="EMBL" id="RXPE01000001">
    <property type="protein sequence ID" value="RTR30954.1"/>
    <property type="molecule type" value="Genomic_DNA"/>
</dbReference>
<evidence type="ECO:0000313" key="3">
    <source>
        <dbReference type="Proteomes" id="UP000277766"/>
    </source>
</evidence>
<proteinExistence type="predicted"/>
<protein>
    <submittedName>
        <fullName evidence="2">DUF4129 domain-containing protein</fullName>
    </submittedName>
</protein>
<dbReference type="InterPro" id="IPR025403">
    <property type="entry name" value="TgpA-like_C"/>
</dbReference>
<evidence type="ECO:0000259" key="1">
    <source>
        <dbReference type="Pfam" id="PF13559"/>
    </source>
</evidence>
<dbReference type="RefSeq" id="WP_126350982.1">
    <property type="nucleotide sequence ID" value="NZ_CP086380.1"/>
</dbReference>
<sequence>MYLLPVLLLAPHPLALLAFWRYMQFHQRASKKKLAQPTGLDTDSVSPVHDHLHRVRAAYARTEAHLSAQGLTRQDAETPTEYLHRAAQQWPNLSAPLATLGAAYGPVRYGGGVSEGQADQAEQSATLILQGTPAEDPVSSDHSTIQ</sequence>
<reference evidence="2 3" key="1">
    <citation type="submission" date="2018-12" db="EMBL/GenBank/DDBJ databases">
        <title>Deinococcus radiophilus ATCC 27603 genome sequencing and assembly.</title>
        <authorList>
            <person name="Maclea K.S."/>
            <person name="Maynard C.R."/>
        </authorList>
    </citation>
    <scope>NUCLEOTIDE SEQUENCE [LARGE SCALE GENOMIC DNA]</scope>
    <source>
        <strain evidence="2 3">ATCC 27603</strain>
    </source>
</reference>